<evidence type="ECO:0000256" key="8">
    <source>
        <dbReference type="SAM" id="MobiDB-lite"/>
    </source>
</evidence>
<comment type="caution">
    <text evidence="10">The sequence shown here is derived from an EMBL/GenBank/DDBJ whole genome shotgun (WGS) entry which is preliminary data.</text>
</comment>
<dbReference type="Pfam" id="PF00098">
    <property type="entry name" value="zf-CCHC"/>
    <property type="match status" value="1"/>
</dbReference>
<evidence type="ECO:0000259" key="9">
    <source>
        <dbReference type="PROSITE" id="PS50158"/>
    </source>
</evidence>
<dbReference type="InterPro" id="IPR018061">
    <property type="entry name" value="Retropepsins"/>
</dbReference>
<dbReference type="SMART" id="SM00343">
    <property type="entry name" value="ZnF_C2HC"/>
    <property type="match status" value="1"/>
</dbReference>
<keyword evidence="6" id="KW-0479">Metal-binding</keyword>
<feature type="coiled-coil region" evidence="7">
    <location>
        <begin position="489"/>
        <end position="530"/>
    </location>
</feature>
<keyword evidence="4 7" id="KW-0175">Coiled coil</keyword>
<feature type="coiled-coil region" evidence="7">
    <location>
        <begin position="121"/>
        <end position="314"/>
    </location>
</feature>
<dbReference type="InterPro" id="IPR033290">
    <property type="entry name" value="CCDC39"/>
</dbReference>
<comment type="function">
    <text evidence="5">Required for assembly of dynein regulatory complex (DRC) and inner dynein arm (IDA) complexes, which are responsible for ciliary beat regulation, thereby playing a central role in motility in cilia and flagella. Probably acts together with CCDC40 to form a molecular ruler that determines the 96 nanometer (nm) repeat length and arrangements of components in cilia and flagella. Not required for outer dynein arm complexes assembly.</text>
</comment>
<dbReference type="InterPro" id="IPR001969">
    <property type="entry name" value="Aspartic_peptidase_AS"/>
</dbReference>
<dbReference type="SUPFAM" id="SSF50630">
    <property type="entry name" value="Acid proteases"/>
    <property type="match status" value="1"/>
</dbReference>
<dbReference type="CDD" id="cd00303">
    <property type="entry name" value="retropepsin_like"/>
    <property type="match status" value="1"/>
</dbReference>
<feature type="non-terminal residue" evidence="10">
    <location>
        <position position="1"/>
    </location>
</feature>
<dbReference type="Gene3D" id="2.40.70.10">
    <property type="entry name" value="Acid Proteases"/>
    <property type="match status" value="1"/>
</dbReference>
<evidence type="ECO:0000256" key="1">
    <source>
        <dbReference type="ARBA" id="ARBA00005805"/>
    </source>
</evidence>
<dbReference type="GO" id="GO:0006508">
    <property type="term" value="P:proteolysis"/>
    <property type="evidence" value="ECO:0007669"/>
    <property type="project" value="InterPro"/>
</dbReference>
<sequence>NVCKAKQKLEKLRCQLNWDHQALEAWLEACAQKDEDSMIILKYAKQDESKIRELSLNIEKLTDELIQRRRILDNELTDTITAQIELDKTAEDFRRAHVERVELLCQWENTIEQMKKRDQQIDECSQLLTEVKQEIREKEALIKERNELLHTVMLKNKQSKRNITYLDRNADKLREECIQQESKFSVLQSEVVILLNVFSDVLYLEVYTYRLKEAKETNEALTQKLKTFNESLMESSLLVKEKTEKMERTIKEMERTIKDFRIQYLERKITRMEKEHDTEKQAIEAKTEELTNILQEKKATCSFLSTQLKRLQDEVRYVKTKLDKTVSECSDLDAKIPQLNIVIDVSTKEVKTLKIKKQEALAEVNVMKLHIKRLRDLLYSKTDITISLEKRKLLLQNAMRERQDEIKVHREMLHTQYRLIDQERQAISMEVNEKLAKIEKLKKRYEVVTLAIAPPEGEQESTQAYYIVKSMNNMLENLKITEASLITDKLEIESRIQSLNKEVEYQKEKLDRAKKQCVKLHKEINSSRQSEGEIPEEQEIMLRELRDFSKSLNKMIAEVMVDQPSLALILEVFYNQQAVEWQNWQFSPEKPARAQAFEFWGKMGCWLRPEGPQARRVVEQVACEGLMNAMPNSLAQQVRRQPYKDMPGLLEVLERQLAVLQLGEAERSARGNRQGRAANTEPTRHAAEAPPRPKDKPGPPRCYKCGEPGHLLPACPLNISAEPMDCTLAFTERYCTPPHPWRLRNTGVVLLNGHMVMALFDSGSNITIVARRYVLPRQWLTWHLQVTCLHGGTKSYRSAQCYITWKGDPVKMTVAVLPEPPYPVILGHDWSKRTCGKTLTTPGASLDLVMRGQGAPPAVSTPCSGARPNGVGTSGNVSSATGTDPDDSPWEGTSQGTLPVPRTQDPPR</sequence>
<dbReference type="GO" id="GO:0036159">
    <property type="term" value="P:inner dynein arm assembly"/>
    <property type="evidence" value="ECO:0007669"/>
    <property type="project" value="InterPro"/>
</dbReference>
<evidence type="ECO:0000313" key="11">
    <source>
        <dbReference type="Proteomes" id="UP000886611"/>
    </source>
</evidence>
<gene>
    <name evidence="10" type="primary">Ccdc39</name>
    <name evidence="10" type="ORF">GTO96_0000864</name>
</gene>
<keyword evidence="6" id="KW-0863">Zinc-finger</keyword>
<dbReference type="SUPFAM" id="SSF47353">
    <property type="entry name" value="Retrovirus capsid dimerization domain-like"/>
    <property type="match status" value="1"/>
</dbReference>
<evidence type="ECO:0000256" key="7">
    <source>
        <dbReference type="SAM" id="Coils"/>
    </source>
</evidence>
<dbReference type="GO" id="GO:0008270">
    <property type="term" value="F:zinc ion binding"/>
    <property type="evidence" value="ECO:0007669"/>
    <property type="project" value="UniProtKB-KW"/>
</dbReference>
<dbReference type="AlphaFoldDB" id="A0A8X7X6V1"/>
<feature type="compositionally biased region" description="Basic and acidic residues" evidence="8">
    <location>
        <begin position="682"/>
        <end position="698"/>
    </location>
</feature>
<feature type="non-terminal residue" evidence="10">
    <location>
        <position position="908"/>
    </location>
</feature>
<feature type="region of interest" description="Disordered" evidence="8">
    <location>
        <begin position="665"/>
        <end position="701"/>
    </location>
</feature>
<dbReference type="InterPro" id="IPR036875">
    <property type="entry name" value="Znf_CCHC_sf"/>
</dbReference>
<dbReference type="EMBL" id="JAATIS010004040">
    <property type="protein sequence ID" value="KAG2463338.1"/>
    <property type="molecule type" value="Genomic_DNA"/>
</dbReference>
<keyword evidence="3" id="KW-0378">Hydrolase</keyword>
<dbReference type="GO" id="GO:0060285">
    <property type="term" value="P:cilium-dependent cell motility"/>
    <property type="evidence" value="ECO:0007669"/>
    <property type="project" value="TreeGrafter"/>
</dbReference>
<dbReference type="InterPro" id="IPR021109">
    <property type="entry name" value="Peptidase_aspartic_dom_sf"/>
</dbReference>
<reference evidence="10 11" key="1">
    <citation type="journal article" date="2021" name="Cell">
        <title>Tracing the genetic footprints of vertebrate landing in non-teleost ray-finned fishes.</title>
        <authorList>
            <person name="Bi X."/>
            <person name="Wang K."/>
            <person name="Yang L."/>
            <person name="Pan H."/>
            <person name="Jiang H."/>
            <person name="Wei Q."/>
            <person name="Fang M."/>
            <person name="Yu H."/>
            <person name="Zhu C."/>
            <person name="Cai Y."/>
            <person name="He Y."/>
            <person name="Gan X."/>
            <person name="Zeng H."/>
            <person name="Yu D."/>
            <person name="Zhu Y."/>
            <person name="Jiang H."/>
            <person name="Qiu Q."/>
            <person name="Yang H."/>
            <person name="Zhang Y.E."/>
            <person name="Wang W."/>
            <person name="Zhu M."/>
            <person name="He S."/>
            <person name="Zhang G."/>
        </authorList>
    </citation>
    <scope>NUCLEOTIDE SEQUENCE [LARGE SCALE GENOMIC DNA]</scope>
    <source>
        <strain evidence="10">Bchr_013</strain>
    </source>
</reference>
<evidence type="ECO:0000313" key="10">
    <source>
        <dbReference type="EMBL" id="KAG2463338.1"/>
    </source>
</evidence>
<dbReference type="PANTHER" id="PTHR18962">
    <property type="entry name" value="COILED-COIL DOMAIN-CONTAINING PROTEIN 39"/>
    <property type="match status" value="1"/>
</dbReference>
<name>A0A8X7X6V1_POLSE</name>
<feature type="region of interest" description="Disordered" evidence="8">
    <location>
        <begin position="852"/>
        <end position="908"/>
    </location>
</feature>
<keyword evidence="6" id="KW-0862">Zinc</keyword>
<evidence type="ECO:0000256" key="5">
    <source>
        <dbReference type="ARBA" id="ARBA00045182"/>
    </source>
</evidence>
<dbReference type="GO" id="GO:0005576">
    <property type="term" value="C:extracellular region"/>
    <property type="evidence" value="ECO:0007669"/>
    <property type="project" value="GOC"/>
</dbReference>
<evidence type="ECO:0000256" key="6">
    <source>
        <dbReference type="PROSITE-ProRule" id="PRU00047"/>
    </source>
</evidence>
<dbReference type="Proteomes" id="UP000886611">
    <property type="component" value="Unassembled WGS sequence"/>
</dbReference>
<evidence type="ECO:0000256" key="3">
    <source>
        <dbReference type="ARBA" id="ARBA00022801"/>
    </source>
</evidence>
<dbReference type="GO" id="GO:0060287">
    <property type="term" value="P:epithelial cilium movement involved in determination of left/right asymmetry"/>
    <property type="evidence" value="ECO:0007669"/>
    <property type="project" value="TreeGrafter"/>
</dbReference>
<protein>
    <recommendedName>
        <fullName evidence="2">Coiled-coil domain-containing protein 39</fullName>
    </recommendedName>
</protein>
<evidence type="ECO:0000256" key="2">
    <source>
        <dbReference type="ARBA" id="ARBA00016725"/>
    </source>
</evidence>
<proteinExistence type="inferred from homology"/>
<dbReference type="GO" id="GO:0003676">
    <property type="term" value="F:nucleic acid binding"/>
    <property type="evidence" value="ECO:0007669"/>
    <property type="project" value="InterPro"/>
</dbReference>
<dbReference type="SUPFAM" id="SSF57756">
    <property type="entry name" value="Retrovirus zinc finger-like domains"/>
    <property type="match status" value="1"/>
</dbReference>
<dbReference type="PROSITE" id="PS50158">
    <property type="entry name" value="ZF_CCHC"/>
    <property type="match status" value="1"/>
</dbReference>
<keyword evidence="11" id="KW-1185">Reference proteome</keyword>
<dbReference type="InterPro" id="IPR001878">
    <property type="entry name" value="Znf_CCHC"/>
</dbReference>
<dbReference type="PROSITE" id="PS00141">
    <property type="entry name" value="ASP_PROTEASE"/>
    <property type="match status" value="1"/>
</dbReference>
<evidence type="ECO:0000256" key="4">
    <source>
        <dbReference type="ARBA" id="ARBA00023054"/>
    </source>
</evidence>
<dbReference type="Pfam" id="PF00077">
    <property type="entry name" value="RVP"/>
    <property type="match status" value="1"/>
</dbReference>
<feature type="domain" description="CCHC-type" evidence="9">
    <location>
        <begin position="701"/>
        <end position="716"/>
    </location>
</feature>
<dbReference type="GO" id="GO:0005930">
    <property type="term" value="C:axoneme"/>
    <property type="evidence" value="ECO:0007669"/>
    <property type="project" value="InterPro"/>
</dbReference>
<accession>A0A8X7X6V1</accession>
<dbReference type="PANTHER" id="PTHR18962:SF0">
    <property type="entry name" value="COILED-COIL DOMAIN-CONTAINING PROTEIN 39"/>
    <property type="match status" value="1"/>
</dbReference>
<dbReference type="GO" id="GO:0004190">
    <property type="term" value="F:aspartic-type endopeptidase activity"/>
    <property type="evidence" value="ECO:0007669"/>
    <property type="project" value="InterPro"/>
</dbReference>
<dbReference type="Pfam" id="PF24161">
    <property type="entry name" value="CCDC39"/>
    <property type="match status" value="1"/>
</dbReference>
<comment type="similarity">
    <text evidence="1">Belongs to the CCDC39 family.</text>
</comment>
<organism evidence="10 11">
    <name type="scientific">Polypterus senegalus</name>
    <name type="common">Senegal bichir</name>
    <dbReference type="NCBI Taxonomy" id="55291"/>
    <lineage>
        <taxon>Eukaryota</taxon>
        <taxon>Metazoa</taxon>
        <taxon>Chordata</taxon>
        <taxon>Craniata</taxon>
        <taxon>Vertebrata</taxon>
        <taxon>Euteleostomi</taxon>
        <taxon>Actinopterygii</taxon>
        <taxon>Polypteriformes</taxon>
        <taxon>Polypteridae</taxon>
        <taxon>Polypterus</taxon>
    </lineage>
</organism>